<dbReference type="Pfam" id="PF14845">
    <property type="entry name" value="Glycohydro_20b2"/>
    <property type="match status" value="1"/>
</dbReference>
<keyword evidence="3 9" id="KW-0732">Signal</keyword>
<dbReference type="Gene3D" id="3.30.379.10">
    <property type="entry name" value="Chitobiase/beta-hexosaminidase domain 2-like"/>
    <property type="match status" value="1"/>
</dbReference>
<reference evidence="12 13" key="1">
    <citation type="journal article" date="2015" name="Fungal Genet. Biol.">
        <title>Evolution of novel wood decay mechanisms in Agaricales revealed by the genome sequences of Fistulina hepatica and Cylindrobasidium torrendii.</title>
        <authorList>
            <person name="Floudas D."/>
            <person name="Held B.W."/>
            <person name="Riley R."/>
            <person name="Nagy L.G."/>
            <person name="Koehler G."/>
            <person name="Ransdell A.S."/>
            <person name="Younus H."/>
            <person name="Chow J."/>
            <person name="Chiniquy J."/>
            <person name="Lipzen A."/>
            <person name="Tritt A."/>
            <person name="Sun H."/>
            <person name="Haridas S."/>
            <person name="LaButti K."/>
            <person name="Ohm R.A."/>
            <person name="Kues U."/>
            <person name="Blanchette R.A."/>
            <person name="Grigoriev I.V."/>
            <person name="Minto R.E."/>
            <person name="Hibbett D.S."/>
        </authorList>
    </citation>
    <scope>NUCLEOTIDE SEQUENCE [LARGE SCALE GENOMIC DNA]</scope>
    <source>
        <strain evidence="12 13">ATCC 64428</strain>
    </source>
</reference>
<evidence type="ECO:0000313" key="12">
    <source>
        <dbReference type="EMBL" id="KIY52425.1"/>
    </source>
</evidence>
<dbReference type="PIRSF" id="PIRSF001093">
    <property type="entry name" value="B-hxosamndse_ab_euk"/>
    <property type="match status" value="1"/>
</dbReference>
<feature type="domain" description="Glycoside hydrolase family 20 catalytic" evidence="10">
    <location>
        <begin position="160"/>
        <end position="489"/>
    </location>
</feature>
<dbReference type="InterPro" id="IPR029018">
    <property type="entry name" value="Hex-like_dom2"/>
</dbReference>
<dbReference type="PANTHER" id="PTHR22600:SF26">
    <property type="entry name" value="BETA-N-ACETYLHEXOSAMINIDASE"/>
    <property type="match status" value="1"/>
</dbReference>
<evidence type="ECO:0000256" key="7">
    <source>
        <dbReference type="PIRNR" id="PIRNR001093"/>
    </source>
</evidence>
<feature type="active site" description="Proton donor" evidence="8">
    <location>
        <position position="316"/>
    </location>
</feature>
<feature type="domain" description="Beta-hexosaminidase eukaryotic type N-terminal" evidence="11">
    <location>
        <begin position="20"/>
        <end position="136"/>
    </location>
</feature>
<accession>A0A0D7AKN0</accession>
<dbReference type="SUPFAM" id="SSF55545">
    <property type="entry name" value="beta-N-acetylhexosaminidase-like domain"/>
    <property type="match status" value="1"/>
</dbReference>
<dbReference type="EMBL" id="KN881643">
    <property type="protein sequence ID" value="KIY52425.1"/>
    <property type="molecule type" value="Genomic_DNA"/>
</dbReference>
<dbReference type="GO" id="GO:0016020">
    <property type="term" value="C:membrane"/>
    <property type="evidence" value="ECO:0007669"/>
    <property type="project" value="TreeGrafter"/>
</dbReference>
<dbReference type="InterPro" id="IPR029019">
    <property type="entry name" value="HEX_eukaryotic_N"/>
</dbReference>
<feature type="chain" id="PRO_5002316569" description="Beta-hexosaminidase" evidence="9">
    <location>
        <begin position="20"/>
        <end position="535"/>
    </location>
</feature>
<dbReference type="OrthoDB" id="428480at2759"/>
<proteinExistence type="inferred from homology"/>
<keyword evidence="4 7" id="KW-0378">Hydrolase</keyword>
<comment type="catalytic activity">
    <reaction evidence="1 7">
        <text>Hydrolysis of terminal non-reducing N-acetyl-D-hexosamine residues in N-acetyl-beta-D-hexosaminides.</text>
        <dbReference type="EC" id="3.2.1.52"/>
    </reaction>
</comment>
<keyword evidence="13" id="KW-1185">Reference proteome</keyword>
<dbReference type="InterPro" id="IPR017853">
    <property type="entry name" value="GH"/>
</dbReference>
<dbReference type="InterPro" id="IPR025705">
    <property type="entry name" value="Beta_hexosaminidase_sua/sub"/>
</dbReference>
<evidence type="ECO:0000256" key="1">
    <source>
        <dbReference type="ARBA" id="ARBA00001231"/>
    </source>
</evidence>
<sequence length="535" mass="57992">MHAPLAFALLLIVAHTTLALWPLPNGLSNGTEVLRLSSEFSIVLDVDNAPDDVQEAVNRTLSSIEPDQLIAPLVVGRASADNSSLSTAADLSALVLSLSDGAMVPHLTVPSDGSNATLVANTTLGLLRGLTTFQQLWYASGDVVYARQTPVTIIDDSPDYPFRGFMLDTARNLLKPNISSFPKSDILRTLDAMSFVKLNTFHWHVVDSQSFPLEVAEFPELSLYGAYSTQQIYSTADRGIDVLMEIDTPGHTAAIAMTYPEYIACYDARPWATYANEPPAGQLRFASDETTNFTASLLAAAARNLSSSLFSTGGDELNTACYAADSLTQQELADKNVTLAEALDAFTQATHGALADVGKTPVVWEEMVLDYNLTLSNETIVMVWISSEDAASVAAKNFRIVQAPSDYFYLDCGGGGWVGDDPSGNSWCDPFKTWQKAYTFDPLANLTSEQTSLVLGGEQCLWTEQSGPENLDPIVWPRAAVAGEIFWTQSASLDVDTALPRLHDLRYRLVQRGVRAIALQPEWCALRPGACDLDA</sequence>
<gene>
    <name evidence="12" type="ORF">FISHEDRAFT_55935</name>
</gene>
<dbReference type="PANTHER" id="PTHR22600">
    <property type="entry name" value="BETA-HEXOSAMINIDASE"/>
    <property type="match status" value="1"/>
</dbReference>
<evidence type="ECO:0000256" key="3">
    <source>
        <dbReference type="ARBA" id="ARBA00022729"/>
    </source>
</evidence>
<dbReference type="InterPro" id="IPR015883">
    <property type="entry name" value="Glyco_hydro_20_cat"/>
</dbReference>
<feature type="signal peptide" evidence="9">
    <location>
        <begin position="1"/>
        <end position="19"/>
    </location>
</feature>
<evidence type="ECO:0000256" key="6">
    <source>
        <dbReference type="ARBA" id="ARBA00023295"/>
    </source>
</evidence>
<evidence type="ECO:0000313" key="13">
    <source>
        <dbReference type="Proteomes" id="UP000054144"/>
    </source>
</evidence>
<organism evidence="12 13">
    <name type="scientific">Fistulina hepatica ATCC 64428</name>
    <dbReference type="NCBI Taxonomy" id="1128425"/>
    <lineage>
        <taxon>Eukaryota</taxon>
        <taxon>Fungi</taxon>
        <taxon>Dikarya</taxon>
        <taxon>Basidiomycota</taxon>
        <taxon>Agaricomycotina</taxon>
        <taxon>Agaricomycetes</taxon>
        <taxon>Agaricomycetidae</taxon>
        <taxon>Agaricales</taxon>
        <taxon>Fistulinaceae</taxon>
        <taxon>Fistulina</taxon>
    </lineage>
</organism>
<evidence type="ECO:0000256" key="8">
    <source>
        <dbReference type="PIRSR" id="PIRSR001093-1"/>
    </source>
</evidence>
<dbReference type="PRINTS" id="PR00738">
    <property type="entry name" value="GLHYDRLASE20"/>
</dbReference>
<evidence type="ECO:0000256" key="4">
    <source>
        <dbReference type="ARBA" id="ARBA00022801"/>
    </source>
</evidence>
<name>A0A0D7AKN0_9AGAR</name>
<dbReference type="EC" id="3.2.1.52" evidence="7"/>
<dbReference type="Proteomes" id="UP000054144">
    <property type="component" value="Unassembled WGS sequence"/>
</dbReference>
<comment type="similarity">
    <text evidence="2 7">Belongs to the glycosyl hydrolase 20 family.</text>
</comment>
<dbReference type="GO" id="GO:0004563">
    <property type="term" value="F:beta-N-acetylhexosaminidase activity"/>
    <property type="evidence" value="ECO:0007669"/>
    <property type="project" value="UniProtKB-EC"/>
</dbReference>
<evidence type="ECO:0000259" key="10">
    <source>
        <dbReference type="Pfam" id="PF00728"/>
    </source>
</evidence>
<dbReference type="GO" id="GO:0005975">
    <property type="term" value="P:carbohydrate metabolic process"/>
    <property type="evidence" value="ECO:0007669"/>
    <property type="project" value="InterPro"/>
</dbReference>
<evidence type="ECO:0000256" key="9">
    <source>
        <dbReference type="SAM" id="SignalP"/>
    </source>
</evidence>
<dbReference type="AlphaFoldDB" id="A0A0D7AKN0"/>
<evidence type="ECO:0000256" key="5">
    <source>
        <dbReference type="ARBA" id="ARBA00023180"/>
    </source>
</evidence>
<keyword evidence="6 7" id="KW-0326">Glycosidase</keyword>
<dbReference type="SUPFAM" id="SSF51445">
    <property type="entry name" value="(Trans)glycosidases"/>
    <property type="match status" value="1"/>
</dbReference>
<dbReference type="GO" id="GO:0030203">
    <property type="term" value="P:glycosaminoglycan metabolic process"/>
    <property type="evidence" value="ECO:0007669"/>
    <property type="project" value="TreeGrafter"/>
</dbReference>
<protein>
    <recommendedName>
        <fullName evidence="7">Beta-hexosaminidase</fullName>
        <ecNumber evidence="7">3.2.1.52</ecNumber>
    </recommendedName>
</protein>
<dbReference type="Gene3D" id="3.20.20.80">
    <property type="entry name" value="Glycosidases"/>
    <property type="match status" value="1"/>
</dbReference>
<dbReference type="Pfam" id="PF00728">
    <property type="entry name" value="Glyco_hydro_20"/>
    <property type="match status" value="1"/>
</dbReference>
<keyword evidence="5" id="KW-0325">Glycoprotein</keyword>
<dbReference type="FunFam" id="3.20.20.80:FF:000063">
    <property type="entry name" value="Beta-hexosaminidase"/>
    <property type="match status" value="1"/>
</dbReference>
<evidence type="ECO:0000259" key="11">
    <source>
        <dbReference type="Pfam" id="PF14845"/>
    </source>
</evidence>
<evidence type="ECO:0000256" key="2">
    <source>
        <dbReference type="ARBA" id="ARBA00006285"/>
    </source>
</evidence>